<protein>
    <submittedName>
        <fullName evidence="1">Uncharacterized protein</fullName>
    </submittedName>
</protein>
<reference evidence="1" key="2">
    <citation type="journal article" date="2015" name="Fish Shellfish Immunol.">
        <title>Early steps in the European eel (Anguilla anguilla)-Vibrio vulnificus interaction in the gills: Role of the RtxA13 toxin.</title>
        <authorList>
            <person name="Callol A."/>
            <person name="Pajuelo D."/>
            <person name="Ebbesson L."/>
            <person name="Teles M."/>
            <person name="MacKenzie S."/>
            <person name="Amaro C."/>
        </authorList>
    </citation>
    <scope>NUCLEOTIDE SEQUENCE</scope>
</reference>
<proteinExistence type="predicted"/>
<sequence>MFRQTAILHQCISQMSSNRLQNNLTIKLIILSKVY</sequence>
<accession>A0A0E9QPV2</accession>
<name>A0A0E9QPV2_ANGAN</name>
<dbReference type="AlphaFoldDB" id="A0A0E9QPV2"/>
<evidence type="ECO:0000313" key="1">
    <source>
        <dbReference type="EMBL" id="JAH18507.1"/>
    </source>
</evidence>
<dbReference type="EMBL" id="GBXM01090070">
    <property type="protein sequence ID" value="JAH18507.1"/>
    <property type="molecule type" value="Transcribed_RNA"/>
</dbReference>
<reference evidence="1" key="1">
    <citation type="submission" date="2014-11" db="EMBL/GenBank/DDBJ databases">
        <authorList>
            <person name="Amaro Gonzalez C."/>
        </authorList>
    </citation>
    <scope>NUCLEOTIDE SEQUENCE</scope>
</reference>
<organism evidence="1">
    <name type="scientific">Anguilla anguilla</name>
    <name type="common">European freshwater eel</name>
    <name type="synonym">Muraena anguilla</name>
    <dbReference type="NCBI Taxonomy" id="7936"/>
    <lineage>
        <taxon>Eukaryota</taxon>
        <taxon>Metazoa</taxon>
        <taxon>Chordata</taxon>
        <taxon>Craniata</taxon>
        <taxon>Vertebrata</taxon>
        <taxon>Euteleostomi</taxon>
        <taxon>Actinopterygii</taxon>
        <taxon>Neopterygii</taxon>
        <taxon>Teleostei</taxon>
        <taxon>Anguilliformes</taxon>
        <taxon>Anguillidae</taxon>
        <taxon>Anguilla</taxon>
    </lineage>
</organism>